<accession>A0A484ZMC0</accession>
<feature type="signal peptide" evidence="1">
    <location>
        <begin position="1"/>
        <end position="21"/>
    </location>
</feature>
<dbReference type="Proteomes" id="UP000373449">
    <property type="component" value="Unassembled WGS sequence"/>
</dbReference>
<feature type="chain" id="PRO_5019869198" evidence="1">
    <location>
        <begin position="22"/>
        <end position="74"/>
    </location>
</feature>
<organism evidence="2 3">
    <name type="scientific">Budvicia aquatica</name>
    <dbReference type="NCBI Taxonomy" id="82979"/>
    <lineage>
        <taxon>Bacteria</taxon>
        <taxon>Pseudomonadati</taxon>
        <taxon>Pseudomonadota</taxon>
        <taxon>Gammaproteobacteria</taxon>
        <taxon>Enterobacterales</taxon>
        <taxon>Budviciaceae</taxon>
        <taxon>Budvicia</taxon>
    </lineage>
</organism>
<evidence type="ECO:0000313" key="2">
    <source>
        <dbReference type="EMBL" id="VFS48881.1"/>
    </source>
</evidence>
<dbReference type="RefSeq" id="WP_134531224.1">
    <property type="nucleotide sequence ID" value="NZ_CAADJA010000002.1"/>
</dbReference>
<gene>
    <name evidence="2" type="ORF">NCTC12282_03423</name>
</gene>
<name>A0A484ZMC0_9GAMM</name>
<dbReference type="AlphaFoldDB" id="A0A484ZMC0"/>
<proteinExistence type="predicted"/>
<dbReference type="EMBL" id="CAADJA010000002">
    <property type="protein sequence ID" value="VFS48881.1"/>
    <property type="molecule type" value="Genomic_DNA"/>
</dbReference>
<reference evidence="2 3" key="1">
    <citation type="submission" date="2019-03" db="EMBL/GenBank/DDBJ databases">
        <authorList>
            <consortium name="Pathogen Informatics"/>
        </authorList>
    </citation>
    <scope>NUCLEOTIDE SEQUENCE [LARGE SCALE GENOMIC DNA]</scope>
    <source>
        <strain evidence="2 3">NCTC12282</strain>
    </source>
</reference>
<protein>
    <submittedName>
        <fullName evidence="2">Acid shock protein</fullName>
    </submittedName>
</protein>
<keyword evidence="1" id="KW-0732">Signal</keyword>
<evidence type="ECO:0000256" key="1">
    <source>
        <dbReference type="SAM" id="SignalP"/>
    </source>
</evidence>
<sequence>MKRLLSLAVATMFVLSGSAFAAETATQPAKATTEQSSATLIRPVSKLSSIRNTVKLKKKLKTQQANLQLNKPLN</sequence>
<evidence type="ECO:0000313" key="3">
    <source>
        <dbReference type="Proteomes" id="UP000373449"/>
    </source>
</evidence>